<comment type="caution">
    <text evidence="3">The sequence shown here is derived from an EMBL/GenBank/DDBJ whole genome shotgun (WGS) entry which is preliminary data.</text>
</comment>
<keyword evidence="2" id="KW-0802">TPR repeat</keyword>
<dbReference type="Pfam" id="PF13374">
    <property type="entry name" value="TPR_10"/>
    <property type="match status" value="2"/>
</dbReference>
<dbReference type="Proteomes" id="UP000481153">
    <property type="component" value="Unassembled WGS sequence"/>
</dbReference>
<dbReference type="AlphaFoldDB" id="A0A6G0W5E3"/>
<dbReference type="PANTHER" id="PTHR45641">
    <property type="entry name" value="TETRATRICOPEPTIDE REPEAT PROTEIN (AFU_ORTHOLOGUE AFUA_6G03870)"/>
    <property type="match status" value="1"/>
</dbReference>
<dbReference type="VEuPathDB" id="FungiDB:AeMF1_001594"/>
<protein>
    <submittedName>
        <fullName evidence="3">Uncharacterized protein</fullName>
    </submittedName>
</protein>
<evidence type="ECO:0000256" key="2">
    <source>
        <dbReference type="ARBA" id="ARBA00022803"/>
    </source>
</evidence>
<sequence length="546" mass="62534">MVLSPWKNPETLTRMWCVFEVYASIVANCRFEVALGKTQKEDFLQEIVQEDNAFLRMLASIKSETSETKVDADRAFIQAKIEADVGFAKLDRMVFQVLEAWMVQTLETQINLKTTRPSMQAKYLEALGNIAIDNSDFYQAKGYFSSALGIWRLENAPETWRAQSELAFCLACMQTARDEWEALFQKALEHQERTLEPSHRDIALTLGLYGESILAYGDYTLAMELLTKALEIRQETSGVEDPLAAGCMTALGRCFMHQRAFLPATTLLERAYATSCRIYGQDHQRTLVSRSNLALVYGHQCRFEDCLRMFQASHASSVRTFGPEHVDSWRVLSSTGSVYCALGQYHQADAILTLCRDKFEALLGPDSIWHLKCTRDLGKLYYCMGDFDKAHSHTTAVLPRLFKVYSGQHSMLLNAIYDLYLLQVAMNALESLEALQSMEELLERVDCMDETWRAHPCRSCFERVCGCRYVCASCPIESRWFCGNCVAEHKVNCSHDEFKLFVPPARYLQEQRLRLLEKASTRDEYEQTLVKYQEYCTKYNVEYAVG</sequence>
<organism evidence="3 4">
    <name type="scientific">Aphanomyces euteiches</name>
    <dbReference type="NCBI Taxonomy" id="100861"/>
    <lineage>
        <taxon>Eukaryota</taxon>
        <taxon>Sar</taxon>
        <taxon>Stramenopiles</taxon>
        <taxon>Oomycota</taxon>
        <taxon>Saprolegniomycetes</taxon>
        <taxon>Saprolegniales</taxon>
        <taxon>Verrucalvaceae</taxon>
        <taxon>Aphanomyces</taxon>
    </lineage>
</organism>
<dbReference type="SUPFAM" id="SSF48452">
    <property type="entry name" value="TPR-like"/>
    <property type="match status" value="3"/>
</dbReference>
<evidence type="ECO:0000313" key="3">
    <source>
        <dbReference type="EMBL" id="KAF0722247.1"/>
    </source>
</evidence>
<dbReference type="InterPro" id="IPR011990">
    <property type="entry name" value="TPR-like_helical_dom_sf"/>
</dbReference>
<keyword evidence="4" id="KW-1185">Reference proteome</keyword>
<dbReference type="Pfam" id="PF13424">
    <property type="entry name" value="TPR_12"/>
    <property type="match status" value="2"/>
</dbReference>
<name>A0A6G0W5E3_9STRA</name>
<dbReference type="PANTHER" id="PTHR45641:SF19">
    <property type="entry name" value="NEPHROCYSTIN-3"/>
    <property type="match status" value="1"/>
</dbReference>
<proteinExistence type="predicted"/>
<dbReference type="EMBL" id="VJMJ01000341">
    <property type="protein sequence ID" value="KAF0722247.1"/>
    <property type="molecule type" value="Genomic_DNA"/>
</dbReference>
<evidence type="ECO:0000256" key="1">
    <source>
        <dbReference type="ARBA" id="ARBA00022737"/>
    </source>
</evidence>
<dbReference type="Gene3D" id="1.25.40.10">
    <property type="entry name" value="Tetratricopeptide repeat domain"/>
    <property type="match status" value="2"/>
</dbReference>
<reference evidence="3 4" key="1">
    <citation type="submission" date="2019-07" db="EMBL/GenBank/DDBJ databases">
        <title>Genomics analysis of Aphanomyces spp. identifies a new class of oomycete effector associated with host adaptation.</title>
        <authorList>
            <person name="Gaulin E."/>
        </authorList>
    </citation>
    <scope>NUCLEOTIDE SEQUENCE [LARGE SCALE GENOMIC DNA]</scope>
    <source>
        <strain evidence="3 4">ATCC 201684</strain>
    </source>
</reference>
<evidence type="ECO:0000313" key="4">
    <source>
        <dbReference type="Proteomes" id="UP000481153"/>
    </source>
</evidence>
<keyword evidence="1" id="KW-0677">Repeat</keyword>
<gene>
    <name evidence="3" type="ORF">Ae201684_018579</name>
</gene>
<accession>A0A6G0W5E3</accession>